<accession>A0ABP4KGF2</accession>
<gene>
    <name evidence="3" type="ORF">GCM10009760_62670</name>
</gene>
<evidence type="ECO:0000256" key="1">
    <source>
        <dbReference type="SAM" id="MobiDB-lite"/>
    </source>
</evidence>
<feature type="compositionally biased region" description="Low complexity" evidence="1">
    <location>
        <begin position="534"/>
        <end position="544"/>
    </location>
</feature>
<reference evidence="4" key="1">
    <citation type="journal article" date="2019" name="Int. J. Syst. Evol. Microbiol.">
        <title>The Global Catalogue of Microorganisms (GCM) 10K type strain sequencing project: providing services to taxonomists for standard genome sequencing and annotation.</title>
        <authorList>
            <consortium name="The Broad Institute Genomics Platform"/>
            <consortium name="The Broad Institute Genome Sequencing Center for Infectious Disease"/>
            <person name="Wu L."/>
            <person name="Ma J."/>
        </authorList>
    </citation>
    <scope>NUCLEOTIDE SEQUENCE [LARGE SCALE GENOMIC DNA]</scope>
    <source>
        <strain evidence="4">JCM 14560</strain>
    </source>
</reference>
<dbReference type="Pfam" id="PF03432">
    <property type="entry name" value="Relaxase"/>
    <property type="match status" value="1"/>
</dbReference>
<comment type="caution">
    <text evidence="3">The sequence shown here is derived from an EMBL/GenBank/DDBJ whole genome shotgun (WGS) entry which is preliminary data.</text>
</comment>
<evidence type="ECO:0000259" key="2">
    <source>
        <dbReference type="Pfam" id="PF03432"/>
    </source>
</evidence>
<sequence length="582" mass="62404">MIAKITKGKKASGAIRYDFGPGRRDEHENARVLAGSVPGTPRQVARLIDHHTRPSGIAKPIWRASLSLPDEDGVLSDERFAAIATAYVERMGYGGCPWVVVRHGDDHVHITVSRVGWDRRTVDDHGDYLKSMPIVRALEREHGLVDAGALSNRRAPQVSGQERAASERRGAVEPERLVIRAAVAEAVAAAAGRGRPAFEAELRQRGVDFRANESKTTGRMNGYSFSVPAWTDAEGGQVWVTASKTAKDFAWQKLGPVLEPKAVPAEAAGPDLAALRLAEARERAVDQRAEVVRTLRTNPAGTVPDLVNALRTLRTNLDTRESTLAAETATAMRLDGLVSGVGMGPRRGELHRRRIGLQAAVAAEAEADGHATTAGQHRQEAAAARQVEADSKAGAASRWPGRAKRAAEAAATAAALAARAEAEAGRLEGLAERALERAAEAAPDVRGRYDEALTALESGWKQEERAAIGQDAQAARLQQIDHQPPLQAARVAVAEARRGVEQLLAEQARRAALPPERLQLEDQVRTDLAREVTARAARAGSTTARPRKAAPKKAGPAAAAEQAEHLRRQQQARRPGPDTPGR</sequence>
<dbReference type="InterPro" id="IPR005094">
    <property type="entry name" value="Endonuclease_MobA/VirD2"/>
</dbReference>
<evidence type="ECO:0000313" key="3">
    <source>
        <dbReference type="EMBL" id="GAA1500730.1"/>
    </source>
</evidence>
<feature type="domain" description="MobA/VirD2-like nuclease" evidence="2">
    <location>
        <begin position="29"/>
        <end position="144"/>
    </location>
</feature>
<keyword evidence="4" id="KW-1185">Reference proteome</keyword>
<dbReference type="Proteomes" id="UP001422759">
    <property type="component" value="Unassembled WGS sequence"/>
</dbReference>
<feature type="compositionally biased region" description="Low complexity" evidence="1">
    <location>
        <begin position="552"/>
        <end position="561"/>
    </location>
</feature>
<protein>
    <recommendedName>
        <fullName evidence="2">MobA/VirD2-like nuclease domain-containing protein</fullName>
    </recommendedName>
</protein>
<dbReference type="EMBL" id="BAAANT010000074">
    <property type="protein sequence ID" value="GAA1500730.1"/>
    <property type="molecule type" value="Genomic_DNA"/>
</dbReference>
<feature type="region of interest" description="Disordered" evidence="1">
    <location>
        <begin position="533"/>
        <end position="582"/>
    </location>
</feature>
<organism evidence="3 4">
    <name type="scientific">Kitasatospora kazusensis</name>
    <dbReference type="NCBI Taxonomy" id="407974"/>
    <lineage>
        <taxon>Bacteria</taxon>
        <taxon>Bacillati</taxon>
        <taxon>Actinomycetota</taxon>
        <taxon>Actinomycetes</taxon>
        <taxon>Kitasatosporales</taxon>
        <taxon>Streptomycetaceae</taxon>
        <taxon>Kitasatospora</taxon>
    </lineage>
</organism>
<proteinExistence type="predicted"/>
<dbReference type="RefSeq" id="WP_344469652.1">
    <property type="nucleotide sequence ID" value="NZ_BAAANT010000074.1"/>
</dbReference>
<evidence type="ECO:0000313" key="4">
    <source>
        <dbReference type="Proteomes" id="UP001422759"/>
    </source>
</evidence>
<name>A0ABP4KGF2_9ACTN</name>